<dbReference type="Proteomes" id="UP000643701">
    <property type="component" value="Unassembled WGS sequence"/>
</dbReference>
<dbReference type="InterPro" id="IPR002525">
    <property type="entry name" value="Transp_IS110-like_N"/>
</dbReference>
<evidence type="ECO:0000313" key="15">
    <source>
        <dbReference type="EMBL" id="NGZ90925.1"/>
    </source>
</evidence>
<dbReference type="EMBL" id="JAANAS010000061">
    <property type="protein sequence ID" value="NGZ90383.1"/>
    <property type="molecule type" value="Genomic_DNA"/>
</dbReference>
<dbReference type="EMBL" id="JAANAS010000051">
    <property type="protein sequence ID" value="NGZ90150.1"/>
    <property type="molecule type" value="Genomic_DNA"/>
</dbReference>
<sequence length="394" mass="44616">MNLKFSVGLDVSSKKVDACISTIDCNQSVKVKSSCSVSNSKAGFLKLVKWIDKWTKKESIPIVVSLEATGVYHEELAYYLDDAGYRVSIILPNKAKKYLQSIGLKSKNDKIDAKGLAQMGAEQNLSQWIRPKDVFVSLRSLTRQYQSIQESITVEKNKLHAEEQSALSNKHVIKQMKSHIRFLEKQKTKTEIAIEEVIKSDEELKLKVENICTVRGLSILSVATVIAETNGFNLFKNYKQLVSYSGYDVVENQSGSHKGKTKISKKGNSRIRRILHMPSLIAIGSEGTVFKNLYLRVYERTGIKMKGIVAVQKKLLLTIYYLWKKNEPFDINYQNKGNKNIQEEEKELSSRYASERGEKNSQTKSLAIQGKHPVSDQSMLPLGKIKDKKIMVEN</sequence>
<dbReference type="EMBL" id="JAANAS010000024">
    <property type="protein sequence ID" value="NGZ89041.1"/>
    <property type="molecule type" value="Genomic_DNA"/>
</dbReference>
<evidence type="ECO:0000313" key="16">
    <source>
        <dbReference type="Proteomes" id="UP000643701"/>
    </source>
</evidence>
<evidence type="ECO:0000313" key="8">
    <source>
        <dbReference type="EMBL" id="NGZ89807.1"/>
    </source>
</evidence>
<evidence type="ECO:0000256" key="1">
    <source>
        <dbReference type="SAM" id="MobiDB-lite"/>
    </source>
</evidence>
<evidence type="ECO:0000313" key="10">
    <source>
        <dbReference type="EMBL" id="NGZ89977.1"/>
    </source>
</evidence>
<dbReference type="EMBL" id="JAANAS010000072">
    <property type="protein sequence ID" value="NGZ90540.1"/>
    <property type="molecule type" value="Genomic_DNA"/>
</dbReference>
<reference evidence="12" key="1">
    <citation type="submission" date="2020-03" db="EMBL/GenBank/DDBJ databases">
        <title>Psychroflexus Maritimus sp. nov., isolate from marine sediment.</title>
        <authorList>
            <person name="Zhong Y.-L."/>
        </authorList>
    </citation>
    <scope>NUCLEOTIDE SEQUENCE</scope>
    <source>
        <strain evidence="12">C1</strain>
    </source>
</reference>
<evidence type="ECO:0000313" key="13">
    <source>
        <dbReference type="EMBL" id="NGZ90383.1"/>
    </source>
</evidence>
<dbReference type="EMBL" id="JAANAS010000043">
    <property type="protein sequence ID" value="NGZ89807.1"/>
    <property type="molecule type" value="Genomic_DNA"/>
</dbReference>
<evidence type="ECO:0000313" key="12">
    <source>
        <dbReference type="EMBL" id="NGZ90151.1"/>
    </source>
</evidence>
<dbReference type="GO" id="GO:0006313">
    <property type="term" value="P:DNA transposition"/>
    <property type="evidence" value="ECO:0007669"/>
    <property type="project" value="InterPro"/>
</dbReference>
<comment type="caution">
    <text evidence="12">The sequence shown here is derived from an EMBL/GenBank/DDBJ whole genome shotgun (WGS) entry which is preliminary data.</text>
</comment>
<dbReference type="EMBL" id="JAANAS010000040">
    <property type="protein sequence ID" value="NGZ89723.1"/>
    <property type="molecule type" value="Genomic_DNA"/>
</dbReference>
<evidence type="ECO:0000313" key="14">
    <source>
        <dbReference type="EMBL" id="NGZ90540.1"/>
    </source>
</evidence>
<gene>
    <name evidence="4" type="ORF">G7034_01690</name>
    <name evidence="5" type="ORF">G7034_02100</name>
    <name evidence="6" type="ORF">G7034_05600</name>
    <name evidence="7" type="ORF">G7034_05820</name>
    <name evidence="8" type="ORF">G7034_06020</name>
    <name evidence="9" type="ORF">G7034_06300</name>
    <name evidence="10" type="ORF">G7034_06905</name>
    <name evidence="11" type="ORF">G7034_07785</name>
    <name evidence="12" type="ORF">G7034_07790</name>
    <name evidence="13" type="ORF">G7034_08955</name>
    <name evidence="14" type="ORF">G7034_09765</name>
    <name evidence="15" type="ORF">G7034_11765</name>
</gene>
<feature type="domain" description="Transposase IS110-like N-terminal" evidence="2">
    <location>
        <begin position="7"/>
        <end position="161"/>
    </location>
</feature>
<evidence type="ECO:0000313" key="5">
    <source>
        <dbReference type="EMBL" id="NGZ89041.1"/>
    </source>
</evidence>
<evidence type="ECO:0000313" key="7">
    <source>
        <dbReference type="EMBL" id="NGZ89767.1"/>
    </source>
</evidence>
<dbReference type="EMBL" id="JAANAS010000116">
    <property type="protein sequence ID" value="NGZ90925.1"/>
    <property type="molecule type" value="Genomic_DNA"/>
</dbReference>
<accession>A0A967AGP3</accession>
<feature type="domain" description="Transposase IS116/IS110/IS902 C-terminal" evidence="3">
    <location>
        <begin position="209"/>
        <end position="294"/>
    </location>
</feature>
<protein>
    <submittedName>
        <fullName evidence="12">IS110 family transposase</fullName>
    </submittedName>
</protein>
<dbReference type="Pfam" id="PF02371">
    <property type="entry name" value="Transposase_20"/>
    <property type="match status" value="1"/>
</dbReference>
<name>A0A967AGP3_9FLAO</name>
<dbReference type="EMBL" id="JAANAS010000052">
    <property type="protein sequence ID" value="NGZ90151.1"/>
    <property type="molecule type" value="Genomic_DNA"/>
</dbReference>
<proteinExistence type="predicted"/>
<evidence type="ECO:0000313" key="11">
    <source>
        <dbReference type="EMBL" id="NGZ90150.1"/>
    </source>
</evidence>
<dbReference type="GO" id="GO:0003677">
    <property type="term" value="F:DNA binding"/>
    <property type="evidence" value="ECO:0007669"/>
    <property type="project" value="InterPro"/>
</dbReference>
<evidence type="ECO:0000259" key="2">
    <source>
        <dbReference type="Pfam" id="PF01548"/>
    </source>
</evidence>
<dbReference type="EMBL" id="JAANAS010000042">
    <property type="protein sequence ID" value="NGZ89767.1"/>
    <property type="molecule type" value="Genomic_DNA"/>
</dbReference>
<dbReference type="Pfam" id="PF01548">
    <property type="entry name" value="DEDD_Tnp_IS110"/>
    <property type="match status" value="1"/>
</dbReference>
<evidence type="ECO:0000313" key="4">
    <source>
        <dbReference type="EMBL" id="NGZ88962.1"/>
    </source>
</evidence>
<dbReference type="InterPro" id="IPR003346">
    <property type="entry name" value="Transposase_20"/>
</dbReference>
<dbReference type="PANTHER" id="PTHR33055:SF13">
    <property type="entry name" value="TRANSPOSASE"/>
    <property type="match status" value="1"/>
</dbReference>
<evidence type="ECO:0000313" key="9">
    <source>
        <dbReference type="EMBL" id="NGZ89861.1"/>
    </source>
</evidence>
<evidence type="ECO:0000313" key="6">
    <source>
        <dbReference type="EMBL" id="NGZ89723.1"/>
    </source>
</evidence>
<dbReference type="RefSeq" id="WP_166399234.1">
    <property type="nucleotide sequence ID" value="NZ_JAANAS010000013.1"/>
</dbReference>
<keyword evidence="16" id="KW-1185">Reference proteome</keyword>
<dbReference type="GO" id="GO:0004803">
    <property type="term" value="F:transposase activity"/>
    <property type="evidence" value="ECO:0007669"/>
    <property type="project" value="InterPro"/>
</dbReference>
<dbReference type="EMBL" id="JAANAS010000044">
    <property type="protein sequence ID" value="NGZ89861.1"/>
    <property type="molecule type" value="Genomic_DNA"/>
</dbReference>
<organism evidence="12 16">
    <name type="scientific">Psychroflexus maritimus</name>
    <dbReference type="NCBI Taxonomy" id="2714865"/>
    <lineage>
        <taxon>Bacteria</taxon>
        <taxon>Pseudomonadati</taxon>
        <taxon>Bacteroidota</taxon>
        <taxon>Flavobacteriia</taxon>
        <taxon>Flavobacteriales</taxon>
        <taxon>Flavobacteriaceae</taxon>
        <taxon>Psychroflexus</taxon>
    </lineage>
</organism>
<evidence type="ECO:0000259" key="3">
    <source>
        <dbReference type="Pfam" id="PF02371"/>
    </source>
</evidence>
<dbReference type="EMBL" id="JAANAS010000050">
    <property type="protein sequence ID" value="NGZ89977.1"/>
    <property type="molecule type" value="Genomic_DNA"/>
</dbReference>
<dbReference type="PANTHER" id="PTHR33055">
    <property type="entry name" value="TRANSPOSASE FOR INSERTION SEQUENCE ELEMENT IS1111A"/>
    <property type="match status" value="1"/>
</dbReference>
<dbReference type="InterPro" id="IPR047650">
    <property type="entry name" value="Transpos_IS110"/>
</dbReference>
<dbReference type="EMBL" id="JAANAS010000013">
    <property type="protein sequence ID" value="NGZ88962.1"/>
    <property type="molecule type" value="Genomic_DNA"/>
</dbReference>
<dbReference type="AlphaFoldDB" id="A0A967AGP3"/>
<feature type="region of interest" description="Disordered" evidence="1">
    <location>
        <begin position="349"/>
        <end position="381"/>
    </location>
</feature>
<feature type="compositionally biased region" description="Basic and acidic residues" evidence="1">
    <location>
        <begin position="349"/>
        <end position="361"/>
    </location>
</feature>